<feature type="domain" description="Aminoacyl-tRNA synthetase class Ia" evidence="17">
    <location>
        <begin position="38"/>
        <end position="690"/>
    </location>
</feature>
<dbReference type="FunFam" id="3.40.50.620:FF:000075">
    <property type="entry name" value="Isoleucine--tRNA ligase"/>
    <property type="match status" value="1"/>
</dbReference>
<comment type="catalytic activity">
    <reaction evidence="14 15">
        <text>tRNA(Ile) + L-isoleucine + ATP = L-isoleucyl-tRNA(Ile) + AMP + diphosphate</text>
        <dbReference type="Rhea" id="RHEA:11060"/>
        <dbReference type="Rhea" id="RHEA-COMP:9666"/>
        <dbReference type="Rhea" id="RHEA-COMP:9695"/>
        <dbReference type="ChEBI" id="CHEBI:30616"/>
        <dbReference type="ChEBI" id="CHEBI:33019"/>
        <dbReference type="ChEBI" id="CHEBI:58045"/>
        <dbReference type="ChEBI" id="CHEBI:78442"/>
        <dbReference type="ChEBI" id="CHEBI:78528"/>
        <dbReference type="ChEBI" id="CHEBI:456215"/>
        <dbReference type="EC" id="6.1.1.5"/>
    </reaction>
</comment>
<feature type="short sequence motif" description="'KMSKS' region" evidence="15">
    <location>
        <begin position="656"/>
        <end position="660"/>
    </location>
</feature>
<dbReference type="InterPro" id="IPR001412">
    <property type="entry name" value="aa-tRNA-synth_I_CS"/>
</dbReference>
<feature type="short sequence motif" description="'HIGH' region" evidence="15">
    <location>
        <begin position="72"/>
        <end position="82"/>
    </location>
</feature>
<evidence type="ECO:0000256" key="5">
    <source>
        <dbReference type="ARBA" id="ARBA00022490"/>
    </source>
</evidence>
<dbReference type="InterPro" id="IPR023586">
    <property type="entry name" value="Ile-tRNA-ligase_type2"/>
</dbReference>
<dbReference type="PANTHER" id="PTHR42780">
    <property type="entry name" value="SOLEUCYL-TRNA SYNTHETASE"/>
    <property type="match status" value="1"/>
</dbReference>
<evidence type="ECO:0000256" key="6">
    <source>
        <dbReference type="ARBA" id="ARBA00022598"/>
    </source>
</evidence>
<dbReference type="GO" id="GO:0002161">
    <property type="term" value="F:aminoacyl-tRNA deacylase activity"/>
    <property type="evidence" value="ECO:0007669"/>
    <property type="project" value="InterPro"/>
</dbReference>
<feature type="region of interest" description="Disordered" evidence="16">
    <location>
        <begin position="1"/>
        <end position="29"/>
    </location>
</feature>
<dbReference type="InterPro" id="IPR009008">
    <property type="entry name" value="Val/Leu/Ile-tRNA-synth_edit"/>
</dbReference>
<comment type="similarity">
    <text evidence="3 15">Belongs to the class-I aminoacyl-tRNA synthetase family. IleS type 2 subfamily.</text>
</comment>
<evidence type="ECO:0000256" key="16">
    <source>
        <dbReference type="SAM" id="MobiDB-lite"/>
    </source>
</evidence>
<evidence type="ECO:0000256" key="11">
    <source>
        <dbReference type="ARBA" id="ARBA00022917"/>
    </source>
</evidence>
<comment type="subunit">
    <text evidence="4 15">Monomer.</text>
</comment>
<dbReference type="GO" id="GO:0008270">
    <property type="term" value="F:zinc ion binding"/>
    <property type="evidence" value="ECO:0007669"/>
    <property type="project" value="UniProtKB-UniRule"/>
</dbReference>
<dbReference type="SUPFAM" id="SSF52374">
    <property type="entry name" value="Nucleotidylyl transferase"/>
    <property type="match status" value="1"/>
</dbReference>
<dbReference type="STRING" id="1437603.GCA_000771525_01423"/>
<dbReference type="InterPro" id="IPR033709">
    <property type="entry name" value="Anticodon_Ile_ABEc"/>
</dbReference>
<dbReference type="AlphaFoldDB" id="A0A087C753"/>
<evidence type="ECO:0000256" key="13">
    <source>
        <dbReference type="ARBA" id="ARBA00025217"/>
    </source>
</evidence>
<dbReference type="GO" id="GO:0005737">
    <property type="term" value="C:cytoplasm"/>
    <property type="evidence" value="ECO:0007669"/>
    <property type="project" value="UniProtKB-SubCell"/>
</dbReference>
<organism evidence="19 20">
    <name type="scientific">Bifidobacterium mongoliense DSM 21395</name>
    <dbReference type="NCBI Taxonomy" id="1437603"/>
    <lineage>
        <taxon>Bacteria</taxon>
        <taxon>Bacillati</taxon>
        <taxon>Actinomycetota</taxon>
        <taxon>Actinomycetes</taxon>
        <taxon>Bifidobacteriales</taxon>
        <taxon>Bifidobacteriaceae</taxon>
        <taxon>Bifidobacterium</taxon>
    </lineage>
</organism>
<comment type="function">
    <text evidence="13 15">Catalyzes the attachment of isoleucine to tRNA(Ile). As IleRS can inadvertently accommodate and process structurally similar amino acids such as valine, to avoid such errors it has two additional distinct tRNA(Ile)-dependent editing activities. One activity is designated as 'pretransfer' editing and involves the hydrolysis of activated Val-AMP. The other activity is designated 'posttransfer' editing and involves deacylation of mischarged Val-tRNA(Ile).</text>
</comment>
<dbReference type="NCBIfam" id="TIGR00392">
    <property type="entry name" value="ileS"/>
    <property type="match status" value="1"/>
</dbReference>
<keyword evidence="9 15" id="KW-0862">Zinc</keyword>
<evidence type="ECO:0000256" key="12">
    <source>
        <dbReference type="ARBA" id="ARBA00023146"/>
    </source>
</evidence>
<feature type="domain" description="Methionyl/Valyl/Leucyl/Isoleucyl-tRNA synthetase anticodon-binding" evidence="18">
    <location>
        <begin position="749"/>
        <end position="925"/>
    </location>
</feature>
<dbReference type="PRINTS" id="PR00984">
    <property type="entry name" value="TRNASYNTHILE"/>
</dbReference>
<evidence type="ECO:0000313" key="20">
    <source>
        <dbReference type="Proteomes" id="UP000029082"/>
    </source>
</evidence>
<evidence type="ECO:0000256" key="15">
    <source>
        <dbReference type="HAMAP-Rule" id="MF_02003"/>
    </source>
</evidence>
<keyword evidence="12 15" id="KW-0030">Aminoacyl-tRNA synthetase</keyword>
<dbReference type="InterPro" id="IPR009080">
    <property type="entry name" value="tRNAsynth_Ia_anticodon-bd"/>
</dbReference>
<evidence type="ECO:0000259" key="17">
    <source>
        <dbReference type="Pfam" id="PF00133"/>
    </source>
</evidence>
<evidence type="ECO:0000256" key="7">
    <source>
        <dbReference type="ARBA" id="ARBA00022723"/>
    </source>
</evidence>
<keyword evidence="20" id="KW-1185">Reference proteome</keyword>
<evidence type="ECO:0000256" key="8">
    <source>
        <dbReference type="ARBA" id="ARBA00022741"/>
    </source>
</evidence>
<accession>A0A087C753</accession>
<dbReference type="PANTHER" id="PTHR42780:SF1">
    <property type="entry name" value="ISOLEUCINE--TRNA LIGASE, CYTOPLASMIC"/>
    <property type="match status" value="1"/>
</dbReference>
<evidence type="ECO:0000256" key="3">
    <source>
        <dbReference type="ARBA" id="ARBA00007078"/>
    </source>
</evidence>
<comment type="subcellular location">
    <subcellularLocation>
        <location evidence="2 15">Cytoplasm</location>
    </subcellularLocation>
</comment>
<dbReference type="InterPro" id="IPR002301">
    <property type="entry name" value="Ile-tRNA-ligase"/>
</dbReference>
<dbReference type="GO" id="GO:0000049">
    <property type="term" value="F:tRNA binding"/>
    <property type="evidence" value="ECO:0007669"/>
    <property type="project" value="InterPro"/>
</dbReference>
<feature type="binding site" evidence="15">
    <location>
        <position position="659"/>
    </location>
    <ligand>
        <name>ATP</name>
        <dbReference type="ChEBI" id="CHEBI:30616"/>
    </ligand>
</feature>
<keyword evidence="6 15" id="KW-0436">Ligase</keyword>
<keyword evidence="10 15" id="KW-0067">ATP-binding</keyword>
<comment type="caution">
    <text evidence="19">The sequence shown here is derived from an EMBL/GenBank/DDBJ whole genome shotgun (WGS) entry which is preliminary data.</text>
</comment>
<evidence type="ECO:0000256" key="10">
    <source>
        <dbReference type="ARBA" id="ARBA00022840"/>
    </source>
</evidence>
<dbReference type="Gene3D" id="3.90.740.10">
    <property type="entry name" value="Valyl/Leucyl/Isoleucyl-tRNA synthetase, editing domain"/>
    <property type="match status" value="1"/>
</dbReference>
<protein>
    <recommendedName>
        <fullName evidence="15">Isoleucine--tRNA ligase</fullName>
        <ecNumber evidence="15">6.1.1.5</ecNumber>
    </recommendedName>
    <alternativeName>
        <fullName evidence="15">Isoleucyl-tRNA synthetase</fullName>
        <shortName evidence="15">IleRS</shortName>
    </alternativeName>
</protein>
<dbReference type="EMBL" id="JGZE01000002">
    <property type="protein sequence ID" value="KFI79103.1"/>
    <property type="molecule type" value="Genomic_DNA"/>
</dbReference>
<name>A0A087C753_9BIFI</name>
<dbReference type="Pfam" id="PF19302">
    <property type="entry name" value="DUF5915"/>
    <property type="match status" value="1"/>
</dbReference>
<dbReference type="Gene3D" id="3.40.50.620">
    <property type="entry name" value="HUPs"/>
    <property type="match status" value="2"/>
</dbReference>
<dbReference type="CDD" id="cd00818">
    <property type="entry name" value="IleRS_core"/>
    <property type="match status" value="1"/>
</dbReference>
<keyword evidence="5 15" id="KW-0963">Cytoplasm</keyword>
<evidence type="ECO:0000259" key="18">
    <source>
        <dbReference type="Pfam" id="PF08264"/>
    </source>
</evidence>
<dbReference type="SUPFAM" id="SSF47323">
    <property type="entry name" value="Anticodon-binding domain of a subclass of class I aminoacyl-tRNA synthetases"/>
    <property type="match status" value="2"/>
</dbReference>
<dbReference type="InterPro" id="IPR014729">
    <property type="entry name" value="Rossmann-like_a/b/a_fold"/>
</dbReference>
<evidence type="ECO:0000256" key="14">
    <source>
        <dbReference type="ARBA" id="ARBA00048359"/>
    </source>
</evidence>
<dbReference type="HAMAP" id="MF_02003">
    <property type="entry name" value="Ile_tRNA_synth_type2"/>
    <property type="match status" value="1"/>
</dbReference>
<proteinExistence type="inferred from homology"/>
<dbReference type="GO" id="GO:0005524">
    <property type="term" value="F:ATP binding"/>
    <property type="evidence" value="ECO:0007669"/>
    <property type="project" value="UniProtKB-UniRule"/>
</dbReference>
<dbReference type="InterPro" id="IPR013155">
    <property type="entry name" value="M/V/L/I-tRNA-synth_anticd-bd"/>
</dbReference>
<comment type="domain">
    <text evidence="15">IleRS has two distinct active sites: one for aminoacylation and one for editing. The misactivated valine is translocated from the active site to the editing site, which sterically excludes the correctly activated isoleucine. The single editing site contains two valyl binding pockets, one specific for each substrate (Val-AMP or Val-tRNA(Ile)).</text>
</comment>
<reference evidence="19 20" key="1">
    <citation type="submission" date="2014-03" db="EMBL/GenBank/DDBJ databases">
        <title>Genomics of Bifidobacteria.</title>
        <authorList>
            <person name="Ventura M."/>
            <person name="Milani C."/>
            <person name="Lugli G.A."/>
        </authorList>
    </citation>
    <scope>NUCLEOTIDE SEQUENCE [LARGE SCALE GENOMIC DNA]</scope>
    <source>
        <strain evidence="19 20">DSM 21395</strain>
    </source>
</reference>
<dbReference type="Gene3D" id="1.10.730.10">
    <property type="entry name" value="Isoleucyl-tRNA Synthetase, Domain 1"/>
    <property type="match status" value="1"/>
</dbReference>
<dbReference type="SUPFAM" id="SSF50677">
    <property type="entry name" value="ValRS/IleRS/LeuRS editing domain"/>
    <property type="match status" value="1"/>
</dbReference>
<dbReference type="GO" id="GO:0004822">
    <property type="term" value="F:isoleucine-tRNA ligase activity"/>
    <property type="evidence" value="ECO:0007669"/>
    <property type="project" value="UniProtKB-UniRule"/>
</dbReference>
<evidence type="ECO:0000256" key="9">
    <source>
        <dbReference type="ARBA" id="ARBA00022833"/>
    </source>
</evidence>
<evidence type="ECO:0000313" key="19">
    <source>
        <dbReference type="EMBL" id="KFI79103.1"/>
    </source>
</evidence>
<dbReference type="GO" id="GO:0006428">
    <property type="term" value="P:isoleucyl-tRNA aminoacylation"/>
    <property type="evidence" value="ECO:0007669"/>
    <property type="project" value="UniProtKB-UniRule"/>
</dbReference>
<dbReference type="FunFam" id="3.40.50.620:FF:000063">
    <property type="entry name" value="Isoleucine--tRNA ligase"/>
    <property type="match status" value="1"/>
</dbReference>
<dbReference type="Proteomes" id="UP000029082">
    <property type="component" value="Unassembled WGS sequence"/>
</dbReference>
<keyword evidence="8 15" id="KW-0547">Nucleotide-binding</keyword>
<dbReference type="InterPro" id="IPR002300">
    <property type="entry name" value="aa-tRNA-synth_Ia"/>
</dbReference>
<sequence>MSETTATSAAHVYPKASVEGTEAQVTPNPSFPQLEEHVLRYWDKDDTFQKSIDRRPSGDHSQNEFVFFDGPPFANGLPHYGHLLTGYAKDVIPRYQTMKGHRVNRVFGWDTHGLPAELEAQKELGIESVDQIEKMGIEKFNDACRASVLKYTHEWQDYVHRQARWVDFEHGYKTLNTPYMESVIWAFKQLYDKGLAYQGYRVLPYCPKDETPLSAHELRMDADVYKDRQDTTVSVAVKLRDEEDAYAVFWTTTPWTVPTNFAIVVGADIDYVEVRPKSGNFAGKKFYLGKPLLGAYAKELGEDYEVVRELKGKDMQGWRYWPVFPYFAGEKATAQGGMPGPNAYQILLADYVDTVEGTGLVHQAPYGEDDMNTLNKFDIKTTDVLDVGCHFTSACPEYEGMYVFDANLPILRNLRAGDGPLDQIPAEHRALLFQEKSYVHSYPHCWRCGTPLIYKPVSSWFVAVTKFKDRLLKNNQQINWIPENVKDGQFGKWLANARDWSISRNRFWGSPIPVWVSDDDRYPRVDVYGSLDELKRDFGDYPRDRDGKVNLHRPYIDELVRPNPDDPTGKSHMHRITDVLDCWFDSGSMPYAQFHYPFENREYFEQHYPADYIVEYIGQTRGWFYLLHVMATALFDRPAFKNVICHGIVLGSDGQKMSKHLRNYPDVNGVFDKFGSDAMRWFLMSSPILRGGNLVVTAEGIRDTVRQVMLPVWSSYYFFTLYANAANGGAGYSARCLKPDEVAGLPKMDRYLLARTRMLVEQVERALDDFAISDACAAAQDFLDVLTNWYIRNTRDRFWHEDEQAFNTLYTVLETFMRVLAPLAPMEAETVWRGLTGGESVHLADWPFLTEQGTGAARGTGAADTGAGTEAAQHASGADDHATELGRVLVANPELVAAMEQVREIVSGTLSLRKAEQIRVRQPLSELTVLIENPDAAAAYAELLESELNVKRVTFSTLEDAPRHGLKVLHELKVNARAAGPRLGKQVQFCIKASKTGAWHVDAATGAPVVETPNGDVALEAGEYELLNQVEEQDAARSSDVASAALPSGGFVILNTVITADLLAEGYARDAIRAVQDARKETGLDISDRISLRLVVPAADAPKAEQFRDLIARETLATSLEIVADEGASELGVTVAKV</sequence>
<comment type="cofactor">
    <cofactor evidence="1 15">
        <name>Zn(2+)</name>
        <dbReference type="ChEBI" id="CHEBI:29105"/>
    </cofactor>
</comment>
<evidence type="ECO:0000256" key="1">
    <source>
        <dbReference type="ARBA" id="ARBA00001947"/>
    </source>
</evidence>
<keyword evidence="7 15" id="KW-0479">Metal-binding</keyword>
<keyword evidence="11 15" id="KW-0648">Protein biosynthesis</keyword>
<dbReference type="eggNOG" id="COG0060">
    <property type="taxonomic scope" value="Bacteria"/>
</dbReference>
<dbReference type="OrthoDB" id="9810365at2"/>
<dbReference type="EC" id="6.1.1.5" evidence="15"/>
<dbReference type="Pfam" id="PF00133">
    <property type="entry name" value="tRNA-synt_1"/>
    <property type="match status" value="1"/>
</dbReference>
<gene>
    <name evidence="15" type="primary">ileS</name>
    <name evidence="19" type="ORF">BMON_0299</name>
</gene>
<dbReference type="Pfam" id="PF08264">
    <property type="entry name" value="Anticodon_1"/>
    <property type="match status" value="1"/>
</dbReference>
<dbReference type="PROSITE" id="PS00178">
    <property type="entry name" value="AA_TRNA_LIGASE_I"/>
    <property type="match status" value="1"/>
</dbReference>
<evidence type="ECO:0000256" key="2">
    <source>
        <dbReference type="ARBA" id="ARBA00004496"/>
    </source>
</evidence>
<evidence type="ECO:0000256" key="4">
    <source>
        <dbReference type="ARBA" id="ARBA00011245"/>
    </source>
</evidence>
<dbReference type="CDD" id="cd07961">
    <property type="entry name" value="Anticodon_Ia_Ile_ABEc"/>
    <property type="match status" value="1"/>
</dbReference>